<dbReference type="EMBL" id="JAVDSC010000012">
    <property type="protein sequence ID" value="MDR6630407.1"/>
    <property type="molecule type" value="Genomic_DNA"/>
</dbReference>
<proteinExistence type="predicted"/>
<organism evidence="1 2">
    <name type="scientific">Acinetobacter lwoffii</name>
    <dbReference type="NCBI Taxonomy" id="28090"/>
    <lineage>
        <taxon>Bacteria</taxon>
        <taxon>Pseudomonadati</taxon>
        <taxon>Pseudomonadota</taxon>
        <taxon>Gammaproteobacteria</taxon>
        <taxon>Moraxellales</taxon>
        <taxon>Moraxellaceae</taxon>
        <taxon>Acinetobacter</taxon>
    </lineage>
</organism>
<reference evidence="1" key="1">
    <citation type="submission" date="2023-07" db="EMBL/GenBank/DDBJ databases">
        <title>Sorghum-associated microbial communities from plants grown in Nebraska, USA.</title>
        <authorList>
            <person name="Schachtman D."/>
        </authorList>
    </citation>
    <scope>NUCLEOTIDE SEQUENCE</scope>
    <source>
        <strain evidence="1">BE44</strain>
    </source>
</reference>
<dbReference type="Proteomes" id="UP001262767">
    <property type="component" value="Unassembled WGS sequence"/>
</dbReference>
<dbReference type="AlphaFoldDB" id="A0AAW8LH63"/>
<evidence type="ECO:0000313" key="1">
    <source>
        <dbReference type="EMBL" id="MDR6630407.1"/>
    </source>
</evidence>
<gene>
    <name evidence="1" type="ORF">J2X86_002462</name>
</gene>
<dbReference type="RefSeq" id="WP_310077909.1">
    <property type="nucleotide sequence ID" value="NZ_JAVDSC010000012.1"/>
</dbReference>
<accession>A0AAW8LH63</accession>
<sequence>MNQNRIIQIEGHFMSEAYLKEASGKIITNQQRVEAIKQFLNENGPIKGVYDVARMAFSPDHEDPYLRLEELNVAEFLVTSFDDQTWMYEIELLTDNPFPPGYKIAMAYDCQARPDQAQVNIVGILFAYLTRMGGIAYSVEAIA</sequence>
<protein>
    <submittedName>
        <fullName evidence="1">Uncharacterized protein</fullName>
    </submittedName>
</protein>
<evidence type="ECO:0000313" key="2">
    <source>
        <dbReference type="Proteomes" id="UP001262767"/>
    </source>
</evidence>
<name>A0AAW8LH63_ACILW</name>
<comment type="caution">
    <text evidence="1">The sequence shown here is derived from an EMBL/GenBank/DDBJ whole genome shotgun (WGS) entry which is preliminary data.</text>
</comment>